<sequence>MPLIWMYLTYFTMLAVNILANLLPLNGMTTGEISDRYAALFTPAGYVFSIWGLIYLLLLLWLIGASMNYRKLDKKLMTTISISNLLNAAWIFAWHFSLIFLSLIIMFAILLSLIRIYIGQKQLARKRLWRLPFSVYLGWISVATFANISYFLAAHNSTIYEPLLTVIFILLGSVIALIFRYAQNDFVYPLIFVWAYIGIFIAQLDGNMLVRYIALICAILLFMLNWFKLKKI</sequence>
<keyword evidence="3" id="KW-1185">Reference proteome</keyword>
<evidence type="ECO:0000313" key="2">
    <source>
        <dbReference type="EMBL" id="EUJ33370.1"/>
    </source>
</evidence>
<name>A0ABN0RHQ2_9LIST</name>
<feature type="transmembrane region" description="Helical" evidence="1">
    <location>
        <begin position="99"/>
        <end position="118"/>
    </location>
</feature>
<dbReference type="PANTHER" id="PTHR33802">
    <property type="entry name" value="SI:CH211-161H7.5-RELATED"/>
    <property type="match status" value="1"/>
</dbReference>
<dbReference type="EMBL" id="AODF01000005">
    <property type="protein sequence ID" value="EUJ33370.1"/>
    <property type="molecule type" value="Genomic_DNA"/>
</dbReference>
<dbReference type="InterPro" id="IPR038330">
    <property type="entry name" value="TspO/MBR-related_sf"/>
</dbReference>
<comment type="caution">
    <text evidence="2">The sequence shown here is derived from an EMBL/GenBank/DDBJ whole genome shotgun (WGS) entry which is preliminary data.</text>
</comment>
<evidence type="ECO:0000313" key="3">
    <source>
        <dbReference type="Proteomes" id="UP000019249"/>
    </source>
</evidence>
<dbReference type="Gene3D" id="1.20.1260.100">
    <property type="entry name" value="TspO/MBR protein"/>
    <property type="match status" value="1"/>
</dbReference>
<protein>
    <recommendedName>
        <fullName evidence="4">Tryptophan-rich sensory protein</fullName>
    </recommendedName>
</protein>
<feature type="transmembrane region" description="Helical" evidence="1">
    <location>
        <begin position="209"/>
        <end position="227"/>
    </location>
</feature>
<feature type="transmembrane region" description="Helical" evidence="1">
    <location>
        <begin position="7"/>
        <end position="25"/>
    </location>
</feature>
<dbReference type="Proteomes" id="UP000019249">
    <property type="component" value="Unassembled WGS sequence"/>
</dbReference>
<keyword evidence="1" id="KW-0812">Transmembrane</keyword>
<dbReference type="RefSeq" id="WP_036096324.1">
    <property type="nucleotide sequence ID" value="NZ_AODF01000005.1"/>
</dbReference>
<dbReference type="PANTHER" id="PTHR33802:SF1">
    <property type="entry name" value="XK-RELATED PROTEIN"/>
    <property type="match status" value="1"/>
</dbReference>
<evidence type="ECO:0008006" key="4">
    <source>
        <dbReference type="Google" id="ProtNLM"/>
    </source>
</evidence>
<proteinExistence type="predicted"/>
<feature type="transmembrane region" description="Helical" evidence="1">
    <location>
        <begin position="130"/>
        <end position="153"/>
    </location>
</feature>
<gene>
    <name evidence="2" type="ORF">MFLO_03520</name>
</gene>
<reference evidence="2 3" key="1">
    <citation type="journal article" date="2014" name="Int. J. Syst. Evol. Microbiol.">
        <title>Listeria floridensis sp. nov., Listeria aquatica sp. nov., Listeria cornellensis sp. nov., Listeria riparia sp. nov. and Listeria grandensis sp. nov., from agricultural and natural environments.</title>
        <authorList>
            <person name="den Bakker H.C."/>
            <person name="Warchocki S."/>
            <person name="Wright E.M."/>
            <person name="Allred A.F."/>
            <person name="Ahlstrom C."/>
            <person name="Manuel C.S."/>
            <person name="Stasiewicz M.J."/>
            <person name="Burrell A."/>
            <person name="Roof S."/>
            <person name="Strawn L."/>
            <person name="Fortes E.D."/>
            <person name="Nightingale K.K."/>
            <person name="Kephart D."/>
            <person name="Wiedmann M."/>
        </authorList>
    </citation>
    <scope>NUCLEOTIDE SEQUENCE [LARGE SCALE GENOMIC DNA]</scope>
    <source>
        <strain evidence="2 3">FSL S10-1187</strain>
    </source>
</reference>
<feature type="transmembrane region" description="Helical" evidence="1">
    <location>
        <begin position="45"/>
        <end position="64"/>
    </location>
</feature>
<feature type="transmembrane region" description="Helical" evidence="1">
    <location>
        <begin position="186"/>
        <end position="203"/>
    </location>
</feature>
<organism evidence="2 3">
    <name type="scientific">Listeria floridensis FSL S10-1187</name>
    <dbReference type="NCBI Taxonomy" id="1265817"/>
    <lineage>
        <taxon>Bacteria</taxon>
        <taxon>Bacillati</taxon>
        <taxon>Bacillota</taxon>
        <taxon>Bacilli</taxon>
        <taxon>Bacillales</taxon>
        <taxon>Listeriaceae</taxon>
        <taxon>Listeria</taxon>
    </lineage>
</organism>
<keyword evidence="1" id="KW-0472">Membrane</keyword>
<keyword evidence="1" id="KW-1133">Transmembrane helix</keyword>
<accession>A0ABN0RHQ2</accession>
<feature type="transmembrane region" description="Helical" evidence="1">
    <location>
        <begin position="159"/>
        <end position="179"/>
    </location>
</feature>
<evidence type="ECO:0000256" key="1">
    <source>
        <dbReference type="SAM" id="Phobius"/>
    </source>
</evidence>